<evidence type="ECO:0000256" key="5">
    <source>
        <dbReference type="ARBA" id="ARBA00023242"/>
    </source>
</evidence>
<organism evidence="8 9">
    <name type="scientific">Vigna unguiculata</name>
    <name type="common">Cowpea</name>
    <dbReference type="NCBI Taxonomy" id="3917"/>
    <lineage>
        <taxon>Eukaryota</taxon>
        <taxon>Viridiplantae</taxon>
        <taxon>Streptophyta</taxon>
        <taxon>Embryophyta</taxon>
        <taxon>Tracheophyta</taxon>
        <taxon>Spermatophyta</taxon>
        <taxon>Magnoliopsida</taxon>
        <taxon>eudicotyledons</taxon>
        <taxon>Gunneridae</taxon>
        <taxon>Pentapetalae</taxon>
        <taxon>rosids</taxon>
        <taxon>fabids</taxon>
        <taxon>Fabales</taxon>
        <taxon>Fabaceae</taxon>
        <taxon>Papilionoideae</taxon>
        <taxon>50 kb inversion clade</taxon>
        <taxon>NPAAA clade</taxon>
        <taxon>indigoferoid/millettioid clade</taxon>
        <taxon>Phaseoleae</taxon>
        <taxon>Vigna</taxon>
    </lineage>
</organism>
<keyword evidence="4" id="KW-0804">Transcription</keyword>
<evidence type="ECO:0000259" key="7">
    <source>
        <dbReference type="PROSITE" id="PS50811"/>
    </source>
</evidence>
<evidence type="ECO:0000256" key="1">
    <source>
        <dbReference type="ARBA" id="ARBA00004123"/>
    </source>
</evidence>
<evidence type="ECO:0000256" key="3">
    <source>
        <dbReference type="ARBA" id="ARBA00023125"/>
    </source>
</evidence>
<feature type="compositionally biased region" description="Low complexity" evidence="6">
    <location>
        <begin position="135"/>
        <end position="155"/>
    </location>
</feature>
<feature type="compositionally biased region" description="Acidic residues" evidence="6">
    <location>
        <begin position="157"/>
        <end position="167"/>
    </location>
</feature>
<dbReference type="Proteomes" id="UP000501690">
    <property type="component" value="Linkage Group LG2"/>
</dbReference>
<dbReference type="GO" id="GO:0043565">
    <property type="term" value="F:sequence-specific DNA binding"/>
    <property type="evidence" value="ECO:0007669"/>
    <property type="project" value="InterPro"/>
</dbReference>
<name>A0A4D6KTS3_VIGUN</name>
<dbReference type="GO" id="GO:0003700">
    <property type="term" value="F:DNA-binding transcription factor activity"/>
    <property type="evidence" value="ECO:0007669"/>
    <property type="project" value="InterPro"/>
</dbReference>
<dbReference type="GO" id="GO:0005634">
    <property type="term" value="C:nucleus"/>
    <property type="evidence" value="ECO:0007669"/>
    <property type="project" value="UniProtKB-SubCell"/>
</dbReference>
<dbReference type="AlphaFoldDB" id="A0A4D6KTS3"/>
<feature type="domain" description="WRKY" evidence="7">
    <location>
        <begin position="207"/>
        <end position="272"/>
    </location>
</feature>
<dbReference type="PANTHER" id="PTHR31221:SF350">
    <property type="entry name" value="WRKY TRANSCRIPTION FACTOR 48-RELATED"/>
    <property type="match status" value="1"/>
</dbReference>
<evidence type="ECO:0000256" key="6">
    <source>
        <dbReference type="SAM" id="MobiDB-lite"/>
    </source>
</evidence>
<evidence type="ECO:0000256" key="2">
    <source>
        <dbReference type="ARBA" id="ARBA00023015"/>
    </source>
</evidence>
<dbReference type="Pfam" id="PF03106">
    <property type="entry name" value="WRKY"/>
    <property type="match status" value="1"/>
</dbReference>
<feature type="compositionally biased region" description="Basic and acidic residues" evidence="6">
    <location>
        <begin position="196"/>
        <end position="208"/>
    </location>
</feature>
<dbReference type="EMBL" id="CP039346">
    <property type="protein sequence ID" value="QCD80090.1"/>
    <property type="molecule type" value="Genomic_DNA"/>
</dbReference>
<dbReference type="InterPro" id="IPR044810">
    <property type="entry name" value="WRKY_plant"/>
</dbReference>
<feature type="region of interest" description="Disordered" evidence="6">
    <location>
        <begin position="91"/>
        <end position="208"/>
    </location>
</feature>
<dbReference type="FunFam" id="2.20.25.80:FF:000003">
    <property type="entry name" value="WRKY transcription factor 57"/>
    <property type="match status" value="1"/>
</dbReference>
<protein>
    <submittedName>
        <fullName evidence="8">WRKY transcription factor 33</fullName>
    </submittedName>
</protein>
<evidence type="ECO:0000256" key="4">
    <source>
        <dbReference type="ARBA" id="ARBA00023163"/>
    </source>
</evidence>
<comment type="subcellular location">
    <subcellularLocation>
        <location evidence="1">Nucleus</location>
    </subcellularLocation>
</comment>
<feature type="compositionally biased region" description="Basic and acidic residues" evidence="6">
    <location>
        <begin position="172"/>
        <end position="183"/>
    </location>
</feature>
<reference evidence="8 9" key="1">
    <citation type="submission" date="2019-04" db="EMBL/GenBank/DDBJ databases">
        <title>An improved genome assembly and genetic linkage map for asparagus bean, Vigna unguiculata ssp. sesquipedialis.</title>
        <authorList>
            <person name="Xia Q."/>
            <person name="Zhang R."/>
            <person name="Dong Y."/>
        </authorList>
    </citation>
    <scope>NUCLEOTIDE SEQUENCE [LARGE SCALE GENOMIC DNA]</scope>
    <source>
        <tissue evidence="8">Leaf</tissue>
    </source>
</reference>
<dbReference type="SMART" id="SM00774">
    <property type="entry name" value="WRKY"/>
    <property type="match status" value="1"/>
</dbReference>
<feature type="compositionally biased region" description="Basic residues" evidence="6">
    <location>
        <begin position="184"/>
        <end position="195"/>
    </location>
</feature>
<keyword evidence="3" id="KW-0238">DNA-binding</keyword>
<dbReference type="PANTHER" id="PTHR31221">
    <property type="entry name" value="WRKY TRANSCRIPTION FACTOR PROTEIN 1-RELATED"/>
    <property type="match status" value="1"/>
</dbReference>
<proteinExistence type="predicted"/>
<dbReference type="InterPro" id="IPR003657">
    <property type="entry name" value="WRKY_dom"/>
</dbReference>
<evidence type="ECO:0000313" key="8">
    <source>
        <dbReference type="EMBL" id="QCD80090.1"/>
    </source>
</evidence>
<evidence type="ECO:0000313" key="9">
    <source>
        <dbReference type="Proteomes" id="UP000501690"/>
    </source>
</evidence>
<dbReference type="InterPro" id="IPR036576">
    <property type="entry name" value="WRKY_dom_sf"/>
</dbReference>
<dbReference type="Gene3D" id="2.20.25.80">
    <property type="entry name" value="WRKY domain"/>
    <property type="match status" value="1"/>
</dbReference>
<keyword evidence="5" id="KW-0539">Nucleus</keyword>
<accession>A0A4D6KTS3</accession>
<feature type="compositionally biased region" description="Basic and acidic residues" evidence="6">
    <location>
        <begin position="1"/>
        <end position="10"/>
    </location>
</feature>
<feature type="region of interest" description="Disordered" evidence="6">
    <location>
        <begin position="1"/>
        <end position="23"/>
    </location>
</feature>
<dbReference type="PROSITE" id="PS50811">
    <property type="entry name" value="WRKY"/>
    <property type="match status" value="1"/>
</dbReference>
<keyword evidence="9" id="KW-1185">Reference proteome</keyword>
<keyword evidence="2" id="KW-0805">Transcription regulation</keyword>
<dbReference type="SUPFAM" id="SSF118290">
    <property type="entry name" value="WRKY DNA-binding domain"/>
    <property type="match status" value="1"/>
</dbReference>
<sequence>MEERREKEANSKSSSSSSTMANSVAFSDEIPNMPITMSFPFSPAFSTLFDIMPPLPPPPSSSFAHDPKASNFPFMDLLGVPDYTPSLFDWPQNTAVTSPPPLPAPTQITHALPSPASSNVPDGGSEVLNTPPSPNYSSISSSSNEAAAAAANKATGNEDEAEEDETATDAAGKGEDQDQDKSKNQPKPKKKHQKKPREPRFAFKTKSEVDHLDDGYRWRKYGQKAVKNSPHPRSYYRCTTAACGVKKRVERSSEDPTVVVTTYEGQHTHPCPATSRASLGFLHSEPNAFGPSGGLFMLQQQQHQQFRHDQAQAQAQAQAQVAMLYNSNSSSTSCSSSPLNVVNSGSCVNKYGNTSSLNAFLQRQENERGFAVSSMGGPQGLFNGLLQDIVPTQMMSEERGDRV</sequence>
<gene>
    <name evidence="8" type="ORF">DEO72_LG2g409</name>
</gene>